<sequence length="313" mass="34521">MSTAPISATIPIDEFRAKLKGAVEARVFILRFEDDATSAGKDANYHFCRLYEGRVWDCNRNFQLAAFDVQVRIMAKLKRLLCTRSLLIKMLWSMINYIVMSDDSLQYLDVLGVLDGSSVGCRGTAVRTGSERSIQLLASCGDRHTVRSHTDGVTFTHRFCHAAQALKNAGNLSVSVESLFGELQMLKPPGAPDAVHKITGKDARRLALSVNQRSASNLEPPMSSSNETNVLFKIKLTGGRSDVILNDFLQLTKTIPPKFKLTLDEAYESTSLVLICRASWETFARLRSTLDSALVASVKGPSLVRCKMLSISV</sequence>
<name>A0ACC3TDJ0_9ASCO</name>
<dbReference type="Proteomes" id="UP001489719">
    <property type="component" value="Unassembled WGS sequence"/>
</dbReference>
<protein>
    <submittedName>
        <fullName evidence="1">Uncharacterized protein</fullName>
    </submittedName>
</protein>
<reference evidence="2" key="1">
    <citation type="journal article" date="2024" name="Front. Bioeng. Biotechnol.">
        <title>Genome-scale model development and genomic sequencing of the oleaginous clade Lipomyces.</title>
        <authorList>
            <person name="Czajka J.J."/>
            <person name="Han Y."/>
            <person name="Kim J."/>
            <person name="Mondo S.J."/>
            <person name="Hofstad B.A."/>
            <person name="Robles A."/>
            <person name="Haridas S."/>
            <person name="Riley R."/>
            <person name="LaButti K."/>
            <person name="Pangilinan J."/>
            <person name="Andreopoulos W."/>
            <person name="Lipzen A."/>
            <person name="Yan J."/>
            <person name="Wang M."/>
            <person name="Ng V."/>
            <person name="Grigoriev I.V."/>
            <person name="Spatafora J.W."/>
            <person name="Magnuson J.K."/>
            <person name="Baker S.E."/>
            <person name="Pomraning K.R."/>
        </authorList>
    </citation>
    <scope>NUCLEOTIDE SEQUENCE [LARGE SCALE GENOMIC DNA]</scope>
    <source>
        <strain evidence="2">CBS 10300</strain>
    </source>
</reference>
<dbReference type="EMBL" id="MU970211">
    <property type="protein sequence ID" value="KAK9319217.1"/>
    <property type="molecule type" value="Genomic_DNA"/>
</dbReference>
<evidence type="ECO:0000313" key="2">
    <source>
        <dbReference type="Proteomes" id="UP001489719"/>
    </source>
</evidence>
<keyword evidence="2" id="KW-1185">Reference proteome</keyword>
<proteinExistence type="predicted"/>
<gene>
    <name evidence="1" type="ORF">V1517DRAFT_369937</name>
</gene>
<comment type="caution">
    <text evidence="1">The sequence shown here is derived from an EMBL/GenBank/DDBJ whole genome shotgun (WGS) entry which is preliminary data.</text>
</comment>
<evidence type="ECO:0000313" key="1">
    <source>
        <dbReference type="EMBL" id="KAK9319217.1"/>
    </source>
</evidence>
<accession>A0ACC3TDJ0</accession>
<organism evidence="1 2">
    <name type="scientific">Lipomyces orientalis</name>
    <dbReference type="NCBI Taxonomy" id="1233043"/>
    <lineage>
        <taxon>Eukaryota</taxon>
        <taxon>Fungi</taxon>
        <taxon>Dikarya</taxon>
        <taxon>Ascomycota</taxon>
        <taxon>Saccharomycotina</taxon>
        <taxon>Lipomycetes</taxon>
        <taxon>Lipomycetales</taxon>
        <taxon>Lipomycetaceae</taxon>
        <taxon>Lipomyces</taxon>
    </lineage>
</organism>